<dbReference type="Pfam" id="PF04185">
    <property type="entry name" value="Phosphoesterase"/>
    <property type="match status" value="1"/>
</dbReference>
<sequence length="340" mass="38206">MIIASPWSKGGYVNSEVFDHTSTLQFLEEFLSKKTGKKIVEPNISDWRRTICGNLTSVFRPYNGEIIASPEFVKKDEFVEGIHKAQFKKLPTDYKLLSPEEIAQINRDPHASPLTPKQEKGIRPACALPYELYADAKLNADKTAVEIRFKAGNKVFGDKALGAPFNVYAPGSYLKRNETIFEPVRTWSYGLTAGDGIADSWPLNEFEDKSYHLRVYGPNGFYREFKGNAQNPHITADFDYQRSLTSSSKLTGNVEILLANLSAKPVEIEVIDHAYKSGTRKKIIPASGKTTVVLSLEKSFGWYDFSVKVAGHDHFEQRYAGRVETGKTRFSDPFMGKVEV</sequence>
<dbReference type="KEGG" id="mgot:MgSA37_01973"/>
<protein>
    <submittedName>
        <fullName evidence="1">Non-hemolytic phospholipase C</fullName>
        <ecNumber evidence="1">3.1.4.3</ecNumber>
    </submittedName>
</protein>
<dbReference type="EMBL" id="AP017313">
    <property type="protein sequence ID" value="BAU53802.1"/>
    <property type="molecule type" value="Genomic_DNA"/>
</dbReference>
<name>A0A110B2W8_9SPHI</name>
<dbReference type="Pfam" id="PF05506">
    <property type="entry name" value="PLipase_C_C"/>
    <property type="match status" value="2"/>
</dbReference>
<accession>A0A110B2W8</accession>
<dbReference type="GO" id="GO:0034480">
    <property type="term" value="F:phosphatidylcholine phospholipase C activity"/>
    <property type="evidence" value="ECO:0007669"/>
    <property type="project" value="UniProtKB-EC"/>
</dbReference>
<evidence type="ECO:0000313" key="2">
    <source>
        <dbReference type="Proteomes" id="UP000218263"/>
    </source>
</evidence>
<dbReference type="Proteomes" id="UP000218263">
    <property type="component" value="Chromosome"/>
</dbReference>
<dbReference type="InterPro" id="IPR008475">
    <property type="entry name" value="PLipase_C_C"/>
</dbReference>
<dbReference type="Gene3D" id="3.40.720.10">
    <property type="entry name" value="Alkaline Phosphatase, subunit A"/>
    <property type="match status" value="1"/>
</dbReference>
<proteinExistence type="predicted"/>
<evidence type="ECO:0000313" key="1">
    <source>
        <dbReference type="EMBL" id="BAU53802.1"/>
    </source>
</evidence>
<gene>
    <name evidence="1" type="primary">plcN_1</name>
    <name evidence="1" type="ORF">MgSA37_01973</name>
</gene>
<organism evidence="1 2">
    <name type="scientific">Mucilaginibacter gotjawali</name>
    <dbReference type="NCBI Taxonomy" id="1550579"/>
    <lineage>
        <taxon>Bacteria</taxon>
        <taxon>Pseudomonadati</taxon>
        <taxon>Bacteroidota</taxon>
        <taxon>Sphingobacteriia</taxon>
        <taxon>Sphingobacteriales</taxon>
        <taxon>Sphingobacteriaceae</taxon>
        <taxon>Mucilaginibacter</taxon>
    </lineage>
</organism>
<dbReference type="GO" id="GO:0016042">
    <property type="term" value="P:lipid catabolic process"/>
    <property type="evidence" value="ECO:0007669"/>
    <property type="project" value="InterPro"/>
</dbReference>
<dbReference type="EC" id="3.1.4.3" evidence="1"/>
<keyword evidence="2" id="KW-1185">Reference proteome</keyword>
<reference evidence="1 2" key="1">
    <citation type="submission" date="2015-12" db="EMBL/GenBank/DDBJ databases">
        <title>Genome sequence of Mucilaginibacter gotjawali.</title>
        <authorList>
            <person name="Lee J.S."/>
            <person name="Lee K.C."/>
            <person name="Kim K.K."/>
            <person name="Lee B.W."/>
        </authorList>
    </citation>
    <scope>NUCLEOTIDE SEQUENCE [LARGE SCALE GENOMIC DNA]</scope>
    <source>
        <strain evidence="1 2">SA3-7</strain>
    </source>
</reference>
<dbReference type="InterPro" id="IPR007312">
    <property type="entry name" value="Phosphoesterase"/>
</dbReference>
<keyword evidence="1" id="KW-0378">Hydrolase</keyword>
<dbReference type="InterPro" id="IPR017850">
    <property type="entry name" value="Alkaline_phosphatase_core_sf"/>
</dbReference>
<dbReference type="AlphaFoldDB" id="A0A110B2W8"/>